<reference evidence="10" key="1">
    <citation type="journal article" date="2023" name="Mol. Phylogenet. Evol.">
        <title>Genome-scale phylogeny and comparative genomics of the fungal order Sordariales.</title>
        <authorList>
            <person name="Hensen N."/>
            <person name="Bonometti L."/>
            <person name="Westerberg I."/>
            <person name="Brannstrom I.O."/>
            <person name="Guillou S."/>
            <person name="Cros-Aarteil S."/>
            <person name="Calhoun S."/>
            <person name="Haridas S."/>
            <person name="Kuo A."/>
            <person name="Mondo S."/>
            <person name="Pangilinan J."/>
            <person name="Riley R."/>
            <person name="LaButti K."/>
            <person name="Andreopoulos B."/>
            <person name="Lipzen A."/>
            <person name="Chen C."/>
            <person name="Yan M."/>
            <person name="Daum C."/>
            <person name="Ng V."/>
            <person name="Clum A."/>
            <person name="Steindorff A."/>
            <person name="Ohm R.A."/>
            <person name="Martin F."/>
            <person name="Silar P."/>
            <person name="Natvig D.O."/>
            <person name="Lalanne C."/>
            <person name="Gautier V."/>
            <person name="Ament-Velasquez S.L."/>
            <person name="Kruys A."/>
            <person name="Hutchinson M.I."/>
            <person name="Powell A.J."/>
            <person name="Barry K."/>
            <person name="Miller A.N."/>
            <person name="Grigoriev I.V."/>
            <person name="Debuchy R."/>
            <person name="Gladieux P."/>
            <person name="Hiltunen Thoren M."/>
            <person name="Johannesson H."/>
        </authorList>
    </citation>
    <scope>NUCLEOTIDE SEQUENCE [LARGE SCALE GENOMIC DNA]</scope>
    <source>
        <strain evidence="10">CBS 284.82</strain>
    </source>
</reference>
<evidence type="ECO:0000256" key="6">
    <source>
        <dbReference type="SAM" id="MobiDB-lite"/>
    </source>
</evidence>
<keyword evidence="4 7" id="KW-1133">Transmembrane helix</keyword>
<dbReference type="AlphaFoldDB" id="A0AAN6PPD2"/>
<evidence type="ECO:0000256" key="2">
    <source>
        <dbReference type="ARBA" id="ARBA00022448"/>
    </source>
</evidence>
<feature type="transmembrane region" description="Helical" evidence="7">
    <location>
        <begin position="485"/>
        <end position="505"/>
    </location>
</feature>
<accession>A0AAN6PPD2</accession>
<keyword evidence="5 7" id="KW-0472">Membrane</keyword>
<organism evidence="9 10">
    <name type="scientific">Parachaetomium inaequale</name>
    <dbReference type="NCBI Taxonomy" id="2588326"/>
    <lineage>
        <taxon>Eukaryota</taxon>
        <taxon>Fungi</taxon>
        <taxon>Dikarya</taxon>
        <taxon>Ascomycota</taxon>
        <taxon>Pezizomycotina</taxon>
        <taxon>Sordariomycetes</taxon>
        <taxon>Sordariomycetidae</taxon>
        <taxon>Sordariales</taxon>
        <taxon>Chaetomiaceae</taxon>
        <taxon>Parachaetomium</taxon>
    </lineage>
</organism>
<evidence type="ECO:0000256" key="1">
    <source>
        <dbReference type="ARBA" id="ARBA00004141"/>
    </source>
</evidence>
<feature type="transmembrane region" description="Helical" evidence="7">
    <location>
        <begin position="12"/>
        <end position="34"/>
    </location>
</feature>
<proteinExistence type="predicted"/>
<comment type="caution">
    <text evidence="9">The sequence shown here is derived from an EMBL/GenBank/DDBJ whole genome shotgun (WGS) entry which is preliminary data.</text>
</comment>
<dbReference type="GO" id="GO:0022857">
    <property type="term" value="F:transmembrane transporter activity"/>
    <property type="evidence" value="ECO:0007669"/>
    <property type="project" value="InterPro"/>
</dbReference>
<gene>
    <name evidence="9" type="ORF">C8A01DRAFT_11769</name>
</gene>
<keyword evidence="2" id="KW-0813">Transport</keyword>
<name>A0AAN6PPD2_9PEZI</name>
<dbReference type="EMBL" id="MU854316">
    <property type="protein sequence ID" value="KAK4044769.1"/>
    <property type="molecule type" value="Genomic_DNA"/>
</dbReference>
<keyword evidence="3 7" id="KW-0812">Transmembrane</keyword>
<feature type="transmembrane region" description="Helical" evidence="7">
    <location>
        <begin position="354"/>
        <end position="374"/>
    </location>
</feature>
<feature type="transmembrane region" description="Helical" evidence="7">
    <location>
        <begin position="386"/>
        <end position="405"/>
    </location>
</feature>
<keyword evidence="10" id="KW-1185">Reference proteome</keyword>
<dbReference type="InterPro" id="IPR020846">
    <property type="entry name" value="MFS_dom"/>
</dbReference>
<dbReference type="Pfam" id="PF07690">
    <property type="entry name" value="MFS_1"/>
    <property type="match status" value="1"/>
</dbReference>
<dbReference type="PANTHER" id="PTHR23504:SF15">
    <property type="entry name" value="MAJOR FACILITATOR SUPERFAMILY (MFS) PROFILE DOMAIN-CONTAINING PROTEIN"/>
    <property type="match status" value="1"/>
</dbReference>
<feature type="transmembrane region" description="Helical" evidence="7">
    <location>
        <begin position="291"/>
        <end position="311"/>
    </location>
</feature>
<dbReference type="Proteomes" id="UP001303115">
    <property type="component" value="Unassembled WGS sequence"/>
</dbReference>
<dbReference type="SUPFAM" id="SSF103473">
    <property type="entry name" value="MFS general substrate transporter"/>
    <property type="match status" value="1"/>
</dbReference>
<dbReference type="PROSITE" id="PS50850">
    <property type="entry name" value="MFS"/>
    <property type="match status" value="1"/>
</dbReference>
<evidence type="ECO:0000256" key="3">
    <source>
        <dbReference type="ARBA" id="ARBA00022692"/>
    </source>
</evidence>
<feature type="transmembrane region" description="Helical" evidence="7">
    <location>
        <begin position="81"/>
        <end position="106"/>
    </location>
</feature>
<dbReference type="PANTHER" id="PTHR23504">
    <property type="entry name" value="MAJOR FACILITATOR SUPERFAMILY DOMAIN-CONTAINING PROTEIN 10"/>
    <property type="match status" value="1"/>
</dbReference>
<evidence type="ECO:0000256" key="5">
    <source>
        <dbReference type="ARBA" id="ARBA00023136"/>
    </source>
</evidence>
<evidence type="ECO:0000313" key="9">
    <source>
        <dbReference type="EMBL" id="KAK4044769.1"/>
    </source>
</evidence>
<evidence type="ECO:0000256" key="4">
    <source>
        <dbReference type="ARBA" id="ARBA00022989"/>
    </source>
</evidence>
<dbReference type="GO" id="GO:0016020">
    <property type="term" value="C:membrane"/>
    <property type="evidence" value="ECO:0007669"/>
    <property type="project" value="UniProtKB-SubCell"/>
</dbReference>
<feature type="domain" description="Major facilitator superfamily (MFS) profile" evidence="8">
    <location>
        <begin position="1"/>
        <end position="508"/>
    </location>
</feature>
<feature type="transmembrane region" description="Helical" evidence="7">
    <location>
        <begin position="46"/>
        <end position="69"/>
    </location>
</feature>
<evidence type="ECO:0000259" key="8">
    <source>
        <dbReference type="PROSITE" id="PS50850"/>
    </source>
</evidence>
<protein>
    <submittedName>
        <fullName evidence="9">Protein zinc induced facilitator-LIKE 1</fullName>
    </submittedName>
</protein>
<sequence>MSSISDIRLQLWVLGLIRATEAIAWTSIFPYAYFMVQSFEVPEHDIAFYSGVLIAVFTFGEFLTGVVWARVSDRIGRKPTALVGIFCGLVTALSLGLSRSVAAAIASRAFGGLFNPNVGLVQTCTGELASKEQRAKAFSLVTFIRSLGNLLGPVLGGLLADPAALYPSLFPQNSLWTSYPYLLPNLAVGLLQVLTFILAFLVLRETHPRPVTGLPILQILKKLYIRRDLTKNATYAPLAGDSAGLEAQENAAEEHPLAEFQSEQGDDAWASSDSDTFEADGRVKKLSDRAFTLQVILQILAVSLLAFHKVASDSLTGTFLALDSAGNEKPTDGAAPRGISFPNSRVGFGFDTRMIGIIFFTEAIFRAAIQPTVIPWFISKLGALRAFRWVLGLYPAMYILTPFLPKLPSPFQFVLLLLDLWTKVALSSVAYICSAVLITNTSPSSQALARINGAAASFGCLARSVGPLLSGKLFAAGLQSGYLQIPFWTLGAVALVGTVESAFLLDHS</sequence>
<dbReference type="InterPro" id="IPR036259">
    <property type="entry name" value="MFS_trans_sf"/>
</dbReference>
<feature type="transmembrane region" description="Helical" evidence="7">
    <location>
        <begin position="181"/>
        <end position="203"/>
    </location>
</feature>
<comment type="subcellular location">
    <subcellularLocation>
        <location evidence="1">Membrane</location>
        <topology evidence="1">Multi-pass membrane protein</topology>
    </subcellularLocation>
</comment>
<dbReference type="InterPro" id="IPR011701">
    <property type="entry name" value="MFS"/>
</dbReference>
<evidence type="ECO:0000313" key="10">
    <source>
        <dbReference type="Proteomes" id="UP001303115"/>
    </source>
</evidence>
<dbReference type="Gene3D" id="1.20.1250.20">
    <property type="entry name" value="MFS general substrate transporter like domains"/>
    <property type="match status" value="1"/>
</dbReference>
<evidence type="ECO:0000256" key="7">
    <source>
        <dbReference type="SAM" id="Phobius"/>
    </source>
</evidence>
<feature type="region of interest" description="Disordered" evidence="6">
    <location>
        <begin position="246"/>
        <end position="274"/>
    </location>
</feature>